<feature type="region of interest" description="Disordered" evidence="1">
    <location>
        <begin position="27"/>
        <end position="62"/>
    </location>
</feature>
<reference evidence="2" key="1">
    <citation type="journal article" date="2014" name="Int. J. Syst. Evol. Microbiol.">
        <title>Complete genome sequence of Corynebacterium casei LMG S-19264T (=DSM 44701T), isolated from a smear-ripened cheese.</title>
        <authorList>
            <consortium name="US DOE Joint Genome Institute (JGI-PGF)"/>
            <person name="Walter F."/>
            <person name="Albersmeier A."/>
            <person name="Kalinowski J."/>
            <person name="Ruckert C."/>
        </authorList>
    </citation>
    <scope>NUCLEOTIDE SEQUENCE</scope>
    <source>
        <strain evidence="2">CGMCC 1.10859</strain>
    </source>
</reference>
<comment type="caution">
    <text evidence="2">The sequence shown here is derived from an EMBL/GenBank/DDBJ whole genome shotgun (WGS) entry which is preliminary data.</text>
</comment>
<evidence type="ECO:0000256" key="1">
    <source>
        <dbReference type="SAM" id="MobiDB-lite"/>
    </source>
</evidence>
<dbReference type="AlphaFoldDB" id="A0AAN4UV08"/>
<protein>
    <submittedName>
        <fullName evidence="2">Uncharacterized protein</fullName>
    </submittedName>
</protein>
<evidence type="ECO:0000313" key="3">
    <source>
        <dbReference type="Proteomes" id="UP000634647"/>
    </source>
</evidence>
<sequence>MGRKAGRRRKGRAPHWASYCARCPAIAGHGGAPGDRGRRLSRGQEAGPKADSSRAFWSAKVP</sequence>
<organism evidence="2 3">
    <name type="scientific">Allgaiera indica</name>
    <dbReference type="NCBI Taxonomy" id="765699"/>
    <lineage>
        <taxon>Bacteria</taxon>
        <taxon>Pseudomonadati</taxon>
        <taxon>Pseudomonadota</taxon>
        <taxon>Alphaproteobacteria</taxon>
        <taxon>Rhodobacterales</taxon>
        <taxon>Paracoccaceae</taxon>
        <taxon>Allgaiera</taxon>
    </lineage>
</organism>
<reference evidence="2" key="2">
    <citation type="submission" date="2023-06" db="EMBL/GenBank/DDBJ databases">
        <authorList>
            <person name="Sun Q."/>
            <person name="Zhou Y."/>
        </authorList>
    </citation>
    <scope>NUCLEOTIDE SEQUENCE</scope>
    <source>
        <strain evidence="2">CGMCC 1.10859</strain>
    </source>
</reference>
<accession>A0AAN4UV08</accession>
<proteinExistence type="predicted"/>
<evidence type="ECO:0000313" key="2">
    <source>
        <dbReference type="EMBL" id="GHE06192.1"/>
    </source>
</evidence>
<dbReference type="Proteomes" id="UP000634647">
    <property type="component" value="Unassembled WGS sequence"/>
</dbReference>
<gene>
    <name evidence="2" type="ORF">GCM10008024_39760</name>
</gene>
<dbReference type="EMBL" id="BNAB01000034">
    <property type="protein sequence ID" value="GHE06192.1"/>
    <property type="molecule type" value="Genomic_DNA"/>
</dbReference>
<name>A0AAN4UV08_9RHOB</name>